<gene>
    <name evidence="1" type="ORF">BJ138DRAFT_667780</name>
</gene>
<reference evidence="1" key="1">
    <citation type="journal article" date="2021" name="New Phytol.">
        <title>Evolutionary innovations through gain and loss of genes in the ectomycorrhizal Boletales.</title>
        <authorList>
            <person name="Wu G."/>
            <person name="Miyauchi S."/>
            <person name="Morin E."/>
            <person name="Kuo A."/>
            <person name="Drula E."/>
            <person name="Varga T."/>
            <person name="Kohler A."/>
            <person name="Feng B."/>
            <person name="Cao Y."/>
            <person name="Lipzen A."/>
            <person name="Daum C."/>
            <person name="Hundley H."/>
            <person name="Pangilinan J."/>
            <person name="Johnson J."/>
            <person name="Barry K."/>
            <person name="LaButti K."/>
            <person name="Ng V."/>
            <person name="Ahrendt S."/>
            <person name="Min B."/>
            <person name="Choi I.G."/>
            <person name="Park H."/>
            <person name="Plett J.M."/>
            <person name="Magnuson J."/>
            <person name="Spatafora J.W."/>
            <person name="Nagy L.G."/>
            <person name="Henrissat B."/>
            <person name="Grigoriev I.V."/>
            <person name="Yang Z.L."/>
            <person name="Xu J."/>
            <person name="Martin F.M."/>
        </authorList>
    </citation>
    <scope>NUCLEOTIDE SEQUENCE</scope>
    <source>
        <strain evidence="1">ATCC 28755</strain>
    </source>
</reference>
<proteinExistence type="predicted"/>
<accession>A0ACB8AJN0</accession>
<keyword evidence="2" id="KW-1185">Reference proteome</keyword>
<dbReference type="EMBL" id="MU267636">
    <property type="protein sequence ID" value="KAH7913141.1"/>
    <property type="molecule type" value="Genomic_DNA"/>
</dbReference>
<evidence type="ECO:0000313" key="2">
    <source>
        <dbReference type="Proteomes" id="UP000790377"/>
    </source>
</evidence>
<sequence length="160" mass="19018">MQSTYSYRLHRMSNQSRQYLPEERRCIRNEKKHYLKRRRLSSILVSSTILLEYVGFSDLISKLWIPPSSPTLHRFSSVLPVEYSGLGIKNDINAYLICHSACYRNRRVNNTATIHDQRRVILRMMIVHFVLLVRCCFTIMTQQRRLYRNVSSTRHLQLSA</sequence>
<organism evidence="1 2">
    <name type="scientific">Hygrophoropsis aurantiaca</name>
    <dbReference type="NCBI Taxonomy" id="72124"/>
    <lineage>
        <taxon>Eukaryota</taxon>
        <taxon>Fungi</taxon>
        <taxon>Dikarya</taxon>
        <taxon>Basidiomycota</taxon>
        <taxon>Agaricomycotina</taxon>
        <taxon>Agaricomycetes</taxon>
        <taxon>Agaricomycetidae</taxon>
        <taxon>Boletales</taxon>
        <taxon>Coniophorineae</taxon>
        <taxon>Hygrophoropsidaceae</taxon>
        <taxon>Hygrophoropsis</taxon>
    </lineage>
</organism>
<protein>
    <submittedName>
        <fullName evidence="1">Uncharacterized protein</fullName>
    </submittedName>
</protein>
<comment type="caution">
    <text evidence="1">The sequence shown here is derived from an EMBL/GenBank/DDBJ whole genome shotgun (WGS) entry which is preliminary data.</text>
</comment>
<dbReference type="Proteomes" id="UP000790377">
    <property type="component" value="Unassembled WGS sequence"/>
</dbReference>
<evidence type="ECO:0000313" key="1">
    <source>
        <dbReference type="EMBL" id="KAH7913141.1"/>
    </source>
</evidence>
<name>A0ACB8AJN0_9AGAM</name>